<evidence type="ECO:0000313" key="3">
    <source>
        <dbReference type="Proteomes" id="UP000061457"/>
    </source>
</evidence>
<dbReference type="SUPFAM" id="SSF56601">
    <property type="entry name" value="beta-lactamase/transpeptidase-like"/>
    <property type="match status" value="1"/>
</dbReference>
<dbReference type="EMBL" id="CP013188">
    <property type="protein sequence ID" value="ALO43919.1"/>
    <property type="molecule type" value="Genomic_DNA"/>
</dbReference>
<dbReference type="OrthoDB" id="9758793at2"/>
<dbReference type="InterPro" id="IPR029045">
    <property type="entry name" value="ClpP/crotonase-like_dom_sf"/>
</dbReference>
<dbReference type="SMART" id="SM00245">
    <property type="entry name" value="TSPc"/>
    <property type="match status" value="1"/>
</dbReference>
<dbReference type="InterPro" id="IPR028204">
    <property type="entry name" value="Tricorn_C1"/>
</dbReference>
<dbReference type="Gene3D" id="3.40.710.10">
    <property type="entry name" value="DD-peptidase/beta-lactamase superfamily"/>
    <property type="match status" value="1"/>
</dbReference>
<proteinExistence type="predicted"/>
<name>A0A0S2K7F5_9GAMM</name>
<dbReference type="PROSITE" id="PS51257">
    <property type="entry name" value="PROKAR_LIPOPROTEIN"/>
    <property type="match status" value="1"/>
</dbReference>
<dbReference type="AlphaFoldDB" id="A0A0S2K7F5"/>
<dbReference type="PANTHER" id="PTHR46825">
    <property type="entry name" value="D-ALANYL-D-ALANINE-CARBOXYPEPTIDASE/ENDOPEPTIDASE AMPH"/>
    <property type="match status" value="1"/>
</dbReference>
<dbReference type="Gene3D" id="3.30.750.44">
    <property type="match status" value="1"/>
</dbReference>
<gene>
    <name evidence="2" type="ORF">PP2015_3444</name>
</gene>
<dbReference type="Pfam" id="PF03572">
    <property type="entry name" value="Peptidase_S41"/>
    <property type="match status" value="1"/>
</dbReference>
<dbReference type="Pfam" id="PF14684">
    <property type="entry name" value="Tricorn_C1"/>
    <property type="match status" value="1"/>
</dbReference>
<accession>A0A0S2K7F5</accession>
<dbReference type="PATRIC" id="fig|161398.10.peg.3510"/>
<protein>
    <submittedName>
        <fullName evidence="2">Periplasmic protease</fullName>
    </submittedName>
</protein>
<keyword evidence="3" id="KW-1185">Reference proteome</keyword>
<dbReference type="InterPro" id="IPR012338">
    <property type="entry name" value="Beta-lactam/transpept-like"/>
</dbReference>
<dbReference type="InterPro" id="IPR050491">
    <property type="entry name" value="AmpC-like"/>
</dbReference>
<sequence>MSVKLFSRTPIATALFATLVLSGCSSDKDTRTELQKAEGVWNKTAYGAVLDIQDNKVSAYEYNTFGCIKVNQLSHEQANKEFIAELKSTDTALNLREKGEIHAQTYTINKALPTQCNTPINVTEDASPNQVFEYFWHAFNDYYAFFELRGVDWSQQYVKFKPQISDDMTDEALFSTLAAMVAPLKDGHVNIWAKDANFYVGKDSPFMKAAVGIQGNFLRAGEQTSLDDVFNTMLGHYTEISKAYLQPDSMSQFPAQSDFPTLLWGKTADNVGVIVLNNLESFSDTEDVTAEAQLAAAETLLDKVMAQLKDTDGLILDIRNNQGGHDAIALEVANYFADKTVLAVNKQAVTPAGMGLPVRYQVLKNDSAYTNPVYLLTSQMTVSAGEVLAMTLEQFDHIHTVGEPTSGALSDILTFTLPNGWEVGLSNEVYRNAQGKAFELIGIVPKHAQSAFSVHSFDEARFSSYDFALEQLNKHTHPTLAVDEFETALEQLQTKGNIPSIAVGVIHDGKVVYQNGFGIADESGTPVTADSRFYLASVSKTLLGATLAHAEGQGQIKLDKNIAPQLPFSIDNPTSDKPITLRHLITHSSGILDNNAVYLCSYYLRDNHSSLMNLLAQNNNCPQVIDPDMPRFFENYLSAQGDYYFNENFSSQFGLTPGDASIYSNVGAALAGYVLEQDSQQSLPSLSQKTVFGPLNMHNTEWAIDKPQKPIVQRAGFSPQTGELFTLPDYGSITYSDGNAVSSVKDLNQFLLASIHEGKIGDEQVLDQNAVKNMLSIQYEPAQTVIHHGYFWNIDQQFISHGGTDFGVRNKIFADLKRKNGFVLLTNADAFNENSEQTFTEIEALVRTFANGYEE</sequence>
<dbReference type="SUPFAM" id="SSF52096">
    <property type="entry name" value="ClpP/crotonase"/>
    <property type="match status" value="1"/>
</dbReference>
<dbReference type="Proteomes" id="UP000061457">
    <property type="component" value="Chromosome II"/>
</dbReference>
<evidence type="ECO:0000259" key="1">
    <source>
        <dbReference type="SMART" id="SM00245"/>
    </source>
</evidence>
<reference evidence="2 3" key="1">
    <citation type="submission" date="2015-11" db="EMBL/GenBank/DDBJ databases">
        <authorList>
            <person name="Zhang Y."/>
            <person name="Guo Z."/>
        </authorList>
    </citation>
    <scope>NUCLEOTIDE SEQUENCE [LARGE SCALE GENOMIC DNA]</scope>
    <source>
        <strain evidence="2 3">KCTC 12086</strain>
    </source>
</reference>
<dbReference type="GO" id="GO:0006508">
    <property type="term" value="P:proteolysis"/>
    <property type="evidence" value="ECO:0007669"/>
    <property type="project" value="UniProtKB-KW"/>
</dbReference>
<dbReference type="RefSeq" id="WP_058031746.1">
    <property type="nucleotide sequence ID" value="NZ_CP013188.1"/>
</dbReference>
<keyword evidence="2" id="KW-0378">Hydrolase</keyword>
<organism evidence="2 3">
    <name type="scientific">Pseudoalteromonas phenolica</name>
    <dbReference type="NCBI Taxonomy" id="161398"/>
    <lineage>
        <taxon>Bacteria</taxon>
        <taxon>Pseudomonadati</taxon>
        <taxon>Pseudomonadota</taxon>
        <taxon>Gammaproteobacteria</taxon>
        <taxon>Alteromonadales</taxon>
        <taxon>Pseudoalteromonadaceae</taxon>
        <taxon>Pseudoalteromonas</taxon>
    </lineage>
</organism>
<dbReference type="KEGG" id="pphe:PP2015_3444"/>
<evidence type="ECO:0000313" key="2">
    <source>
        <dbReference type="EMBL" id="ALO43919.1"/>
    </source>
</evidence>
<dbReference type="STRING" id="161398.PP2015_3444"/>
<dbReference type="Gene3D" id="3.90.226.10">
    <property type="entry name" value="2-enoyl-CoA Hydratase, Chain A, domain 1"/>
    <property type="match status" value="1"/>
</dbReference>
<dbReference type="PANTHER" id="PTHR46825:SF9">
    <property type="entry name" value="BETA-LACTAMASE-RELATED DOMAIN-CONTAINING PROTEIN"/>
    <property type="match status" value="1"/>
</dbReference>
<keyword evidence="2" id="KW-0645">Protease</keyword>
<dbReference type="InterPro" id="IPR005151">
    <property type="entry name" value="Tail-specific_protease"/>
</dbReference>
<dbReference type="CDD" id="cd07563">
    <property type="entry name" value="Peptidase_S41_IRBP"/>
    <property type="match status" value="1"/>
</dbReference>
<dbReference type="Pfam" id="PF00144">
    <property type="entry name" value="Beta-lactamase"/>
    <property type="match status" value="1"/>
</dbReference>
<feature type="domain" description="Tail specific protease" evidence="1">
    <location>
        <begin position="258"/>
        <end position="450"/>
    </location>
</feature>
<dbReference type="GO" id="GO:0008236">
    <property type="term" value="F:serine-type peptidase activity"/>
    <property type="evidence" value="ECO:0007669"/>
    <property type="project" value="InterPro"/>
</dbReference>
<dbReference type="InterPro" id="IPR001466">
    <property type="entry name" value="Beta-lactam-related"/>
</dbReference>